<gene>
    <name evidence="1" type="ORF">PS896_04616</name>
</gene>
<organism evidence="1 2">
    <name type="scientific">Pseudomonas fluorescens</name>
    <dbReference type="NCBI Taxonomy" id="294"/>
    <lineage>
        <taxon>Bacteria</taxon>
        <taxon>Pseudomonadati</taxon>
        <taxon>Pseudomonadota</taxon>
        <taxon>Gammaproteobacteria</taxon>
        <taxon>Pseudomonadales</taxon>
        <taxon>Pseudomonadaceae</taxon>
        <taxon>Pseudomonas</taxon>
    </lineage>
</organism>
<sequence>MPPLPPDRGLVEGSRMSLLPDAVCWHEGMQLLPQHFQLQGLRAEALGAHLALACNPWFWGVSHMEFDPSALSAGVVRVLSLQGTMPDGLPVDLQAGVGPTLELDVSAAIDATDDATVIVYLAISPMWRAGQLLPLKGRLQSVVGEALPDLTSGEFPESITVWRPNPRLCTQLNKADSICLPLLKIRKEGGGFLPLSYTAPTPTLLPESALGRRIAGLCARAREKCLFLGGRLRQAQQAGNQDDALEIRRQLTALWLRLPEIEGLLNSRIAQPQILYVQLLGLAGAWSALDPLAGVPAFAPLDFVELQRGYDPVLQWLETTLELIRAGYRSLPFERGEQSFSIQLPDEQPSQRLVIGLRMPNGASEQAAIDWLRGAIIASAPHIALLSRQRMSGLSHQAMSRSEQVAYSVGEDTRLFVLTAEGAWFDAQLPLMIAAPAAKLTSSPWQVVLFVAQNSESA</sequence>
<dbReference type="PANTHER" id="PTHR35566">
    <property type="entry name" value="BLR3599 PROTEIN"/>
    <property type="match status" value="1"/>
</dbReference>
<dbReference type="Pfam" id="PF05936">
    <property type="entry name" value="T6SS_VasE"/>
    <property type="match status" value="1"/>
</dbReference>
<dbReference type="InterPro" id="IPR010263">
    <property type="entry name" value="T6SS_TssK"/>
</dbReference>
<dbReference type="NCBIfam" id="TIGR03353">
    <property type="entry name" value="VI_chp_4"/>
    <property type="match status" value="1"/>
</dbReference>
<proteinExistence type="predicted"/>
<dbReference type="PANTHER" id="PTHR35566:SF1">
    <property type="entry name" value="TYPE VI SECRETION SYSTEM BASEPLATE COMPONENT TSSK1"/>
    <property type="match status" value="1"/>
</dbReference>
<reference evidence="1 2" key="1">
    <citation type="submission" date="2019-09" db="EMBL/GenBank/DDBJ databases">
        <authorList>
            <person name="Chandra G."/>
            <person name="Truman W A."/>
        </authorList>
    </citation>
    <scope>NUCLEOTIDE SEQUENCE [LARGE SCALE GENOMIC DNA]</scope>
    <source>
        <strain evidence="1">PS896</strain>
    </source>
</reference>
<dbReference type="EMBL" id="CABVIN010000007">
    <property type="protein sequence ID" value="VVP36214.1"/>
    <property type="molecule type" value="Genomic_DNA"/>
</dbReference>
<protein>
    <recommendedName>
        <fullName evidence="3">Type VI secretion protein</fullName>
    </recommendedName>
</protein>
<dbReference type="Proteomes" id="UP000377224">
    <property type="component" value="Unassembled WGS sequence"/>
</dbReference>
<evidence type="ECO:0000313" key="1">
    <source>
        <dbReference type="EMBL" id="VVP36214.1"/>
    </source>
</evidence>
<dbReference type="AlphaFoldDB" id="A0A5E7NG15"/>
<evidence type="ECO:0008006" key="3">
    <source>
        <dbReference type="Google" id="ProtNLM"/>
    </source>
</evidence>
<accession>A0A5E7NG15</accession>
<evidence type="ECO:0000313" key="2">
    <source>
        <dbReference type="Proteomes" id="UP000377224"/>
    </source>
</evidence>
<name>A0A5E7NG15_PSEFL</name>